<feature type="region of interest" description="Disordered" evidence="1">
    <location>
        <begin position="86"/>
        <end position="134"/>
    </location>
</feature>
<gene>
    <name evidence="2" type="ORF">EYF80_007064</name>
</gene>
<name>A0A4Z2IXE0_9TELE</name>
<dbReference type="Proteomes" id="UP000314294">
    <property type="component" value="Unassembled WGS sequence"/>
</dbReference>
<reference evidence="2 3" key="1">
    <citation type="submission" date="2019-03" db="EMBL/GenBank/DDBJ databases">
        <title>First draft genome of Liparis tanakae, snailfish: a comprehensive survey of snailfish specific genes.</title>
        <authorList>
            <person name="Kim W."/>
            <person name="Song I."/>
            <person name="Jeong J.-H."/>
            <person name="Kim D."/>
            <person name="Kim S."/>
            <person name="Ryu S."/>
            <person name="Song J.Y."/>
            <person name="Lee S.K."/>
        </authorList>
    </citation>
    <scope>NUCLEOTIDE SEQUENCE [LARGE SCALE GENOMIC DNA]</scope>
    <source>
        <tissue evidence="2">Muscle</tissue>
    </source>
</reference>
<protein>
    <submittedName>
        <fullName evidence="2">Uncharacterized protein</fullName>
    </submittedName>
</protein>
<accession>A0A4Z2IXE0</accession>
<comment type="caution">
    <text evidence="2">The sequence shown here is derived from an EMBL/GenBank/DDBJ whole genome shotgun (WGS) entry which is preliminary data.</text>
</comment>
<feature type="region of interest" description="Disordered" evidence="1">
    <location>
        <begin position="24"/>
        <end position="49"/>
    </location>
</feature>
<evidence type="ECO:0000313" key="2">
    <source>
        <dbReference type="EMBL" id="TNN82546.1"/>
    </source>
</evidence>
<evidence type="ECO:0000313" key="3">
    <source>
        <dbReference type="Proteomes" id="UP000314294"/>
    </source>
</evidence>
<dbReference type="EMBL" id="SRLO01000038">
    <property type="protein sequence ID" value="TNN82546.1"/>
    <property type="molecule type" value="Genomic_DNA"/>
</dbReference>
<organism evidence="2 3">
    <name type="scientific">Liparis tanakae</name>
    <name type="common">Tanaka's snailfish</name>
    <dbReference type="NCBI Taxonomy" id="230148"/>
    <lineage>
        <taxon>Eukaryota</taxon>
        <taxon>Metazoa</taxon>
        <taxon>Chordata</taxon>
        <taxon>Craniata</taxon>
        <taxon>Vertebrata</taxon>
        <taxon>Euteleostomi</taxon>
        <taxon>Actinopterygii</taxon>
        <taxon>Neopterygii</taxon>
        <taxon>Teleostei</taxon>
        <taxon>Neoteleostei</taxon>
        <taxon>Acanthomorphata</taxon>
        <taxon>Eupercaria</taxon>
        <taxon>Perciformes</taxon>
        <taxon>Cottioidei</taxon>
        <taxon>Cottales</taxon>
        <taxon>Liparidae</taxon>
        <taxon>Liparis</taxon>
    </lineage>
</organism>
<evidence type="ECO:0000256" key="1">
    <source>
        <dbReference type="SAM" id="MobiDB-lite"/>
    </source>
</evidence>
<proteinExistence type="predicted"/>
<keyword evidence="3" id="KW-1185">Reference proteome</keyword>
<dbReference type="AlphaFoldDB" id="A0A4Z2IXE0"/>
<sequence>MNSYSVTSRPRRSVGEISAMYRHAPVPDSDVPMPTITRPSVSAISEGGAQEQRAAAAVAVQDVTSGQADEESAEQVGADQQLLLSAGEGEEAAQLQQDSGGDADFVAQHQAAQRGGAGRHQHQTDASWREGGRLEDLSQFVATPRELIRVPAQVEGAPKLPELCAKDLYYQERDGQ</sequence>